<dbReference type="OrthoDB" id="9342475at2"/>
<evidence type="ECO:0000313" key="2">
    <source>
        <dbReference type="Proteomes" id="UP000030826"/>
    </source>
</evidence>
<accession>A0A0B1Q349</accession>
<protein>
    <submittedName>
        <fullName evidence="1">Uncharacterized protein</fullName>
    </submittedName>
</protein>
<dbReference type="RefSeq" id="WP_039191869.1">
    <property type="nucleotide sequence ID" value="NZ_JRFJ01000002.1"/>
</dbReference>
<sequence>MSEANLFATNGRHQLMVTGDAGDTVQLGGLTSWTKSGTVDYAGGTYDAWNHNTALGTVYVLQTLTVMPV</sequence>
<organism evidence="1 2">
    <name type="scientific">Aureimonas altamirensis</name>
    <dbReference type="NCBI Taxonomy" id="370622"/>
    <lineage>
        <taxon>Bacteria</taxon>
        <taxon>Pseudomonadati</taxon>
        <taxon>Pseudomonadota</taxon>
        <taxon>Alphaproteobacteria</taxon>
        <taxon>Hyphomicrobiales</taxon>
        <taxon>Aurantimonadaceae</taxon>
        <taxon>Aureimonas</taxon>
    </lineage>
</organism>
<dbReference type="Proteomes" id="UP000030826">
    <property type="component" value="Unassembled WGS sequence"/>
</dbReference>
<name>A0A0B1Q349_9HYPH</name>
<gene>
    <name evidence="1" type="ORF">LA66_09670</name>
</gene>
<reference evidence="1 2" key="1">
    <citation type="submission" date="2014-09" db="EMBL/GenBank/DDBJ databases">
        <title>Isolation and characterization of Aurantimonas altamirensis ON-56566 from clinical sample following a dog bite.</title>
        <authorList>
            <person name="Eshaghi A."/>
            <person name="Li A."/>
            <person name="Shahinas D."/>
            <person name="Bahn P."/>
            <person name="Kus J.V."/>
            <person name="Patel S.N."/>
        </authorList>
    </citation>
    <scope>NUCLEOTIDE SEQUENCE [LARGE SCALE GENOMIC DNA]</scope>
    <source>
        <strain evidence="1 2">ON-56566</strain>
    </source>
</reference>
<dbReference type="AlphaFoldDB" id="A0A0B1Q349"/>
<evidence type="ECO:0000313" key="1">
    <source>
        <dbReference type="EMBL" id="KHJ54824.1"/>
    </source>
</evidence>
<dbReference type="EMBL" id="JRFJ01000002">
    <property type="protein sequence ID" value="KHJ54824.1"/>
    <property type="molecule type" value="Genomic_DNA"/>
</dbReference>
<comment type="caution">
    <text evidence="1">The sequence shown here is derived from an EMBL/GenBank/DDBJ whole genome shotgun (WGS) entry which is preliminary data.</text>
</comment>
<proteinExistence type="predicted"/>